<dbReference type="PANTHER" id="PTHR11267">
    <property type="entry name" value="T-BOX PROTEIN-RELATED"/>
    <property type="match status" value="1"/>
</dbReference>
<dbReference type="FunFam" id="2.60.40.820:FF:000007">
    <property type="entry name" value="T-box transcription factor"/>
    <property type="match status" value="1"/>
</dbReference>
<name>A0A8C4ZDS5_GADMO</name>
<dbReference type="PROSITE" id="PS50252">
    <property type="entry name" value="TBOX_3"/>
    <property type="match status" value="1"/>
</dbReference>
<proteinExistence type="predicted"/>
<keyword evidence="2" id="KW-0805">Transcription regulation</keyword>
<feature type="compositionally biased region" description="Basic residues" evidence="7">
    <location>
        <begin position="359"/>
        <end position="371"/>
    </location>
</feature>
<keyword evidence="3 6" id="KW-0238">DNA-binding</keyword>
<dbReference type="SMART" id="SM00425">
    <property type="entry name" value="TBOX"/>
    <property type="match status" value="1"/>
</dbReference>
<evidence type="ECO:0000256" key="2">
    <source>
        <dbReference type="ARBA" id="ARBA00023015"/>
    </source>
</evidence>
<dbReference type="GO" id="GO:0005634">
    <property type="term" value="C:nucleus"/>
    <property type="evidence" value="ECO:0007669"/>
    <property type="project" value="UniProtKB-SubCell"/>
</dbReference>
<gene>
    <name evidence="9" type="primary">LOC115542211</name>
</gene>
<keyword evidence="10" id="KW-1185">Reference proteome</keyword>
<reference evidence="9" key="2">
    <citation type="submission" date="2025-09" db="UniProtKB">
        <authorList>
            <consortium name="Ensembl"/>
        </authorList>
    </citation>
    <scope>IDENTIFICATION</scope>
</reference>
<evidence type="ECO:0000256" key="6">
    <source>
        <dbReference type="PROSITE-ProRule" id="PRU00201"/>
    </source>
</evidence>
<dbReference type="GO" id="GO:0001708">
    <property type="term" value="P:cell fate specification"/>
    <property type="evidence" value="ECO:0007669"/>
    <property type="project" value="TreeGrafter"/>
</dbReference>
<dbReference type="GO" id="GO:0007389">
    <property type="term" value="P:pattern specification process"/>
    <property type="evidence" value="ECO:0007669"/>
    <property type="project" value="TreeGrafter"/>
</dbReference>
<feature type="region of interest" description="Disordered" evidence="7">
    <location>
        <begin position="9"/>
        <end position="32"/>
    </location>
</feature>
<dbReference type="OrthoDB" id="6119313at2759"/>
<evidence type="ECO:0000259" key="8">
    <source>
        <dbReference type="PROSITE" id="PS50252"/>
    </source>
</evidence>
<evidence type="ECO:0000256" key="1">
    <source>
        <dbReference type="ARBA" id="ARBA00004123"/>
    </source>
</evidence>
<comment type="subcellular location">
    <subcellularLocation>
        <location evidence="1 6">Nucleus</location>
    </subcellularLocation>
</comment>
<dbReference type="AlphaFoldDB" id="A0A8C4ZDS5"/>
<feature type="region of interest" description="Disordered" evidence="7">
    <location>
        <begin position="345"/>
        <end position="375"/>
    </location>
</feature>
<evidence type="ECO:0000256" key="3">
    <source>
        <dbReference type="ARBA" id="ARBA00023125"/>
    </source>
</evidence>
<keyword evidence="5 6" id="KW-0539">Nucleus</keyword>
<dbReference type="PANTHER" id="PTHR11267:SF204">
    <property type="entry name" value="SPADETAIL"/>
    <property type="match status" value="1"/>
</dbReference>
<sequence length="474" mass="53357">MSLLLIDHLDPHHNHTTGKPMSPSEAGAQKQGSIKLSLVNSDLWKAFHSSGTEMVITKHGRRMFPHCNISLSGMDPFTNYVIMMDMVPVDQFKYRWNKEEWEVAGKAEPQPPAHQYIHPDSPACGSHWMKQSISFLKAKLTNNTLDQHGHIILHSMHRYFPRFYVVQADSVFAVRWSPYHTVTFPETHFTTVTAYQNTKITKLKINHNPFAKGFREGGHHFHGKRCRPIKTQTTAEETRRMYRDVECKSPSGHQGSMSAIKSEKRRCPNGHYSSLLDQDPAAEILQNDALDLSVQGHGCEEQMVPASMAYPAYRLAELRPLSPHSDSDNRLRSFEAHVPDIAAVPVHHNNPSHREMSQHHHQHHPSAHHHLSAPPCYESWPHTASAVAGGAAKANPGLRAGYPLYQPGPYPGEHPEVEPGRQFMVNSFAPSSSSAAAAFHPSAQHQGAHQPGYHHHHGNTVEWSQYPLFSYSSW</sequence>
<evidence type="ECO:0000256" key="4">
    <source>
        <dbReference type="ARBA" id="ARBA00023163"/>
    </source>
</evidence>
<dbReference type="InterPro" id="IPR008967">
    <property type="entry name" value="p53-like_TF_DNA-bd_sf"/>
</dbReference>
<feature type="compositionally biased region" description="Low complexity" evidence="7">
    <location>
        <begin position="435"/>
        <end position="446"/>
    </location>
</feature>
<dbReference type="InterPro" id="IPR018186">
    <property type="entry name" value="TF_T-box_CS"/>
</dbReference>
<dbReference type="RefSeq" id="XP_030210227.1">
    <property type="nucleotide sequence ID" value="XM_030354367.1"/>
</dbReference>
<dbReference type="GO" id="GO:0000978">
    <property type="term" value="F:RNA polymerase II cis-regulatory region sequence-specific DNA binding"/>
    <property type="evidence" value="ECO:0007669"/>
    <property type="project" value="InterPro"/>
</dbReference>
<dbReference type="SUPFAM" id="SSF49417">
    <property type="entry name" value="p53-like transcription factors"/>
    <property type="match status" value="1"/>
</dbReference>
<evidence type="ECO:0000256" key="7">
    <source>
        <dbReference type="SAM" id="MobiDB-lite"/>
    </source>
</evidence>
<evidence type="ECO:0000256" key="5">
    <source>
        <dbReference type="ARBA" id="ARBA00023242"/>
    </source>
</evidence>
<accession>A0A8C4ZDS5</accession>
<reference evidence="9" key="1">
    <citation type="submission" date="2025-08" db="UniProtKB">
        <authorList>
            <consortium name="Ensembl"/>
        </authorList>
    </citation>
    <scope>IDENTIFICATION</scope>
</reference>
<protein>
    <submittedName>
        <fullName evidence="9">T-box protein VegT-B-like</fullName>
    </submittedName>
</protein>
<dbReference type="PRINTS" id="PR00937">
    <property type="entry name" value="TBOX"/>
</dbReference>
<dbReference type="Gene3D" id="2.60.40.820">
    <property type="entry name" value="Transcription factor, T-box"/>
    <property type="match status" value="1"/>
</dbReference>
<dbReference type="GeneID" id="115542211"/>
<feature type="region of interest" description="Disordered" evidence="7">
    <location>
        <begin position="435"/>
        <end position="456"/>
    </location>
</feature>
<dbReference type="InterPro" id="IPR036960">
    <property type="entry name" value="T-box_sf"/>
</dbReference>
<evidence type="ECO:0000313" key="9">
    <source>
        <dbReference type="Ensembl" id="ENSGMOP00000011912.2"/>
    </source>
</evidence>
<dbReference type="GO" id="GO:0045893">
    <property type="term" value="P:positive regulation of DNA-templated transcription"/>
    <property type="evidence" value="ECO:0007669"/>
    <property type="project" value="InterPro"/>
</dbReference>
<dbReference type="GO" id="GO:0000981">
    <property type="term" value="F:DNA-binding transcription factor activity, RNA polymerase II-specific"/>
    <property type="evidence" value="ECO:0007669"/>
    <property type="project" value="TreeGrafter"/>
</dbReference>
<keyword evidence="4" id="KW-0804">Transcription</keyword>
<dbReference type="PROSITE" id="PS01283">
    <property type="entry name" value="TBOX_1"/>
    <property type="match status" value="1"/>
</dbReference>
<dbReference type="PROSITE" id="PS01264">
    <property type="entry name" value="TBOX_2"/>
    <property type="match status" value="1"/>
</dbReference>
<organism evidence="9 10">
    <name type="scientific">Gadus morhua</name>
    <name type="common">Atlantic cod</name>
    <dbReference type="NCBI Taxonomy" id="8049"/>
    <lineage>
        <taxon>Eukaryota</taxon>
        <taxon>Metazoa</taxon>
        <taxon>Chordata</taxon>
        <taxon>Craniata</taxon>
        <taxon>Vertebrata</taxon>
        <taxon>Euteleostomi</taxon>
        <taxon>Actinopterygii</taxon>
        <taxon>Neopterygii</taxon>
        <taxon>Teleostei</taxon>
        <taxon>Neoteleostei</taxon>
        <taxon>Acanthomorphata</taxon>
        <taxon>Zeiogadaria</taxon>
        <taxon>Gadariae</taxon>
        <taxon>Gadiformes</taxon>
        <taxon>Gadoidei</taxon>
        <taxon>Gadidae</taxon>
        <taxon>Gadus</taxon>
    </lineage>
</organism>
<dbReference type="GO" id="GO:0000785">
    <property type="term" value="C:chromatin"/>
    <property type="evidence" value="ECO:0007669"/>
    <property type="project" value="TreeGrafter"/>
</dbReference>
<dbReference type="GeneTree" id="ENSGT00940000164254"/>
<dbReference type="Proteomes" id="UP000694546">
    <property type="component" value="Chromosome 4"/>
</dbReference>
<dbReference type="Ensembl" id="ENSGMOT00000012233.2">
    <property type="protein sequence ID" value="ENSGMOP00000011912.2"/>
    <property type="gene ID" value="ENSGMOG00000011095.2"/>
</dbReference>
<evidence type="ECO:0000313" key="10">
    <source>
        <dbReference type="Proteomes" id="UP000694546"/>
    </source>
</evidence>
<dbReference type="GO" id="GO:0003007">
    <property type="term" value="P:heart morphogenesis"/>
    <property type="evidence" value="ECO:0007669"/>
    <property type="project" value="TreeGrafter"/>
</dbReference>
<dbReference type="InterPro" id="IPR046360">
    <property type="entry name" value="T-box_DNA-bd"/>
</dbReference>
<dbReference type="Pfam" id="PF00907">
    <property type="entry name" value="T-box"/>
    <property type="match status" value="1"/>
</dbReference>
<dbReference type="KEGG" id="gmh:115542211"/>
<feature type="domain" description="T-box" evidence="8">
    <location>
        <begin position="38"/>
        <end position="216"/>
    </location>
</feature>
<comment type="caution">
    <text evidence="6">Lacks conserved residue(s) required for the propagation of feature annotation.</text>
</comment>
<dbReference type="InterPro" id="IPR001699">
    <property type="entry name" value="TF_T-box"/>
</dbReference>